<dbReference type="SUPFAM" id="SSF53756">
    <property type="entry name" value="UDP-Glycosyltransferase/glycogen phosphorylase"/>
    <property type="match status" value="1"/>
</dbReference>
<evidence type="ECO:0008006" key="3">
    <source>
        <dbReference type="Google" id="ProtNLM"/>
    </source>
</evidence>
<sequence length="280" mass="29968">MLSESAHITFMTVPLHGHVNPLLGMVTELVARGHRVSFAINDDFASLAKDAGASVVLYESTFPSSSSPERGWLEAGHDAAQAAKVFRDEFVSVLPQLETAYAGDEPDLVVYDTVAAHAPVLAAAWGVPEVQISPTHVFYDGVEAETGATVALGDRRLGLRRKPCVVTIPRSVQLHADRVGGGCQFVGPIVSPRRVDGTWTAPDDWPVVLVSLGSAYNKRPEFFSACAAAFEGTGWRVVMSIGRFFDPAELGELPPNVEVHPWVPQLDVLASAKGACRRAG</sequence>
<organism evidence="1 2">
    <name type="scientific">Amycolatopsis panacis</name>
    <dbReference type="NCBI Taxonomy" id="2340917"/>
    <lineage>
        <taxon>Bacteria</taxon>
        <taxon>Bacillati</taxon>
        <taxon>Actinomycetota</taxon>
        <taxon>Actinomycetes</taxon>
        <taxon>Pseudonocardiales</taxon>
        <taxon>Pseudonocardiaceae</taxon>
        <taxon>Amycolatopsis</taxon>
    </lineage>
</organism>
<keyword evidence="2" id="KW-1185">Reference proteome</keyword>
<dbReference type="Proteomes" id="UP000285112">
    <property type="component" value="Unassembled WGS sequence"/>
</dbReference>
<protein>
    <recommendedName>
        <fullName evidence="3">Glycosyl transferase</fullName>
    </recommendedName>
</protein>
<comment type="caution">
    <text evidence="1">The sequence shown here is derived from an EMBL/GenBank/DDBJ whole genome shotgun (WGS) entry which is preliminary data.</text>
</comment>
<gene>
    <name evidence="1" type="ORF">D5S19_18350</name>
</gene>
<evidence type="ECO:0000313" key="2">
    <source>
        <dbReference type="Proteomes" id="UP000285112"/>
    </source>
</evidence>
<proteinExistence type="predicted"/>
<dbReference type="AlphaFoldDB" id="A0A419I269"/>
<dbReference type="EMBL" id="QZFV01000090">
    <property type="protein sequence ID" value="RJQ83957.1"/>
    <property type="molecule type" value="Genomic_DNA"/>
</dbReference>
<accession>A0A419I269</accession>
<reference evidence="1 2" key="1">
    <citation type="submission" date="2018-09" db="EMBL/GenBank/DDBJ databases">
        <title>YIM PH 21725 draft genome.</title>
        <authorList>
            <person name="Miao C."/>
        </authorList>
    </citation>
    <scope>NUCLEOTIDE SEQUENCE [LARGE SCALE GENOMIC DNA]</scope>
    <source>
        <strain evidence="2">YIM PH21725</strain>
    </source>
</reference>
<dbReference type="Gene3D" id="3.40.50.2000">
    <property type="entry name" value="Glycogen Phosphorylase B"/>
    <property type="match status" value="2"/>
</dbReference>
<name>A0A419I269_9PSEU</name>
<evidence type="ECO:0000313" key="1">
    <source>
        <dbReference type="EMBL" id="RJQ83957.1"/>
    </source>
</evidence>